<name>A0A0A9CYI7_ARUDO</name>
<proteinExistence type="predicted"/>
<organism evidence="2">
    <name type="scientific">Arundo donax</name>
    <name type="common">Giant reed</name>
    <name type="synonym">Donax arundinaceus</name>
    <dbReference type="NCBI Taxonomy" id="35708"/>
    <lineage>
        <taxon>Eukaryota</taxon>
        <taxon>Viridiplantae</taxon>
        <taxon>Streptophyta</taxon>
        <taxon>Embryophyta</taxon>
        <taxon>Tracheophyta</taxon>
        <taxon>Spermatophyta</taxon>
        <taxon>Magnoliopsida</taxon>
        <taxon>Liliopsida</taxon>
        <taxon>Poales</taxon>
        <taxon>Poaceae</taxon>
        <taxon>PACMAD clade</taxon>
        <taxon>Arundinoideae</taxon>
        <taxon>Arundineae</taxon>
        <taxon>Arundo</taxon>
    </lineage>
</organism>
<feature type="compositionally biased region" description="Basic residues" evidence="1">
    <location>
        <begin position="71"/>
        <end position="80"/>
    </location>
</feature>
<evidence type="ECO:0000313" key="2">
    <source>
        <dbReference type="EMBL" id="JAD81419.1"/>
    </source>
</evidence>
<evidence type="ECO:0000256" key="1">
    <source>
        <dbReference type="SAM" id="MobiDB-lite"/>
    </source>
</evidence>
<sequence length="80" mass="7983">MSAGTGGRACAGSPAPPPPAAASCGRPARPCPPPSWHRGTPSTTARATGTGRRCRGRRCPGGAPGGSAPARRGRRRRGRA</sequence>
<feature type="region of interest" description="Disordered" evidence="1">
    <location>
        <begin position="1"/>
        <end position="80"/>
    </location>
</feature>
<accession>A0A0A9CYI7</accession>
<reference evidence="2" key="1">
    <citation type="submission" date="2014-09" db="EMBL/GenBank/DDBJ databases">
        <authorList>
            <person name="Magalhaes I.L.F."/>
            <person name="Oliveira U."/>
            <person name="Santos F.R."/>
            <person name="Vidigal T.H.D.A."/>
            <person name="Brescovit A.D."/>
            <person name="Santos A.J."/>
        </authorList>
    </citation>
    <scope>NUCLEOTIDE SEQUENCE</scope>
    <source>
        <tissue evidence="2">Shoot tissue taken approximately 20 cm above the soil surface</tissue>
    </source>
</reference>
<feature type="compositionally biased region" description="Low complexity" evidence="1">
    <location>
        <begin position="38"/>
        <end position="51"/>
    </location>
</feature>
<protein>
    <submittedName>
        <fullName evidence="2">Uncharacterized protein</fullName>
    </submittedName>
</protein>
<reference evidence="2" key="2">
    <citation type="journal article" date="2015" name="Data Brief">
        <title>Shoot transcriptome of the giant reed, Arundo donax.</title>
        <authorList>
            <person name="Barrero R.A."/>
            <person name="Guerrero F.D."/>
            <person name="Moolhuijzen P."/>
            <person name="Goolsby J.A."/>
            <person name="Tidwell J."/>
            <person name="Bellgard S.E."/>
            <person name="Bellgard M.I."/>
        </authorList>
    </citation>
    <scope>NUCLEOTIDE SEQUENCE</scope>
    <source>
        <tissue evidence="2">Shoot tissue taken approximately 20 cm above the soil surface</tissue>
    </source>
</reference>
<dbReference type="AlphaFoldDB" id="A0A0A9CYI7"/>
<dbReference type="EMBL" id="GBRH01216476">
    <property type="protein sequence ID" value="JAD81419.1"/>
    <property type="molecule type" value="Transcribed_RNA"/>
</dbReference>